<accession>A0A937RFW5</accession>
<feature type="domain" description="CATRA-Associated Small Protein" evidence="2">
    <location>
        <begin position="18"/>
        <end position="100"/>
    </location>
</feature>
<reference evidence="3" key="1">
    <citation type="submission" date="2020-12" db="EMBL/GenBank/DDBJ databases">
        <title>Genomic characterization of non-nitrogen-fixing Frankia strains.</title>
        <authorList>
            <person name="Carlos-Shanley C."/>
            <person name="Guerra T."/>
            <person name="Hahn D."/>
        </authorList>
    </citation>
    <scope>NUCLEOTIDE SEQUENCE</scope>
    <source>
        <strain evidence="3">CN6</strain>
    </source>
</reference>
<name>A0A937RFW5_9ACTN</name>
<dbReference type="RefSeq" id="WP_203006532.1">
    <property type="nucleotide sequence ID" value="NZ_JADWYV010000247.1"/>
</dbReference>
<dbReference type="Pfam" id="PF20271">
    <property type="entry name" value="CATASP"/>
    <property type="match status" value="1"/>
</dbReference>
<evidence type="ECO:0000313" key="4">
    <source>
        <dbReference type="Proteomes" id="UP000604475"/>
    </source>
</evidence>
<proteinExistence type="predicted"/>
<sequence>MSPESESSAGVADAAIRSLLLSVSRWTLSAEDWDQVGILVVRLRAALAAGNPAAVDGAATDLARAAVAYARRFGGDQDPQGRPAPPPVRQLVNVLIHELGGVAPDADDLDDARTREDASPTWATGGDGPAARSAEGMASTRGERRLHVLPLFTRGRIAFAATDPDRGGEDDVDEVALDGMRIVRRTMGPSSVDVLLIVGAAGGDGDVVAATLGPEEKGIAYLMPLWRDPGGNLVGGLELPTRAARVGMSVSFPFPASSLTDDDIPAIGRSCSVTTRSGRNAWRAIARSRPDDAVRAAIAEGLR</sequence>
<evidence type="ECO:0000256" key="1">
    <source>
        <dbReference type="SAM" id="MobiDB-lite"/>
    </source>
</evidence>
<dbReference type="Proteomes" id="UP000604475">
    <property type="component" value="Unassembled WGS sequence"/>
</dbReference>
<keyword evidence="4" id="KW-1185">Reference proteome</keyword>
<evidence type="ECO:0000259" key="2">
    <source>
        <dbReference type="Pfam" id="PF20271"/>
    </source>
</evidence>
<feature type="region of interest" description="Disordered" evidence="1">
    <location>
        <begin position="103"/>
        <end position="140"/>
    </location>
</feature>
<protein>
    <recommendedName>
        <fullName evidence="2">CATRA-Associated Small Protein domain-containing protein</fullName>
    </recommendedName>
</protein>
<comment type="caution">
    <text evidence="3">The sequence shown here is derived from an EMBL/GenBank/DDBJ whole genome shotgun (WGS) entry which is preliminary data.</text>
</comment>
<organism evidence="3 4">
    <name type="scientific">Frankia nepalensis</name>
    <dbReference type="NCBI Taxonomy" id="1836974"/>
    <lineage>
        <taxon>Bacteria</taxon>
        <taxon>Bacillati</taxon>
        <taxon>Actinomycetota</taxon>
        <taxon>Actinomycetes</taxon>
        <taxon>Frankiales</taxon>
        <taxon>Frankiaceae</taxon>
        <taxon>Frankia</taxon>
    </lineage>
</organism>
<gene>
    <name evidence="3" type="ORF">I7412_30575</name>
</gene>
<dbReference type="EMBL" id="JAEACQ010000271">
    <property type="protein sequence ID" value="MBL7631428.1"/>
    <property type="molecule type" value="Genomic_DNA"/>
</dbReference>
<dbReference type="InterPro" id="IPR046924">
    <property type="entry name" value="CATASP"/>
</dbReference>
<dbReference type="AlphaFoldDB" id="A0A937RFW5"/>
<evidence type="ECO:0000313" key="3">
    <source>
        <dbReference type="EMBL" id="MBL7631428.1"/>
    </source>
</evidence>